<accession>A0A7Y6EV18</accession>
<keyword evidence="3" id="KW-0132">Cell division</keyword>
<name>A0A7Y6EV18_9BACL</name>
<dbReference type="Gene3D" id="1.10.150.130">
    <property type="match status" value="1"/>
</dbReference>
<evidence type="ECO:0000256" key="8">
    <source>
        <dbReference type="ARBA" id="ARBA00023306"/>
    </source>
</evidence>
<gene>
    <name evidence="12" type="primary">xerS</name>
    <name evidence="12" type="ORF">HP552_08930</name>
</gene>
<dbReference type="GO" id="GO:0005737">
    <property type="term" value="C:cytoplasm"/>
    <property type="evidence" value="ECO:0007669"/>
    <property type="project" value="UniProtKB-SubCell"/>
</dbReference>
<dbReference type="AlphaFoldDB" id="A0A7Y6EV18"/>
<dbReference type="NCBIfam" id="NF003462">
    <property type="entry name" value="PRK05084.1"/>
    <property type="match status" value="1"/>
</dbReference>
<proteinExistence type="predicted"/>
<evidence type="ECO:0000259" key="11">
    <source>
        <dbReference type="PROSITE" id="PS51900"/>
    </source>
</evidence>
<dbReference type="InterPro" id="IPR002104">
    <property type="entry name" value="Integrase_catalytic"/>
</dbReference>
<keyword evidence="7" id="KW-0233">DNA recombination</keyword>
<evidence type="ECO:0000313" key="13">
    <source>
        <dbReference type="Proteomes" id="UP000526125"/>
    </source>
</evidence>
<evidence type="ECO:0000256" key="4">
    <source>
        <dbReference type="ARBA" id="ARBA00022829"/>
    </source>
</evidence>
<dbReference type="EMBL" id="JABMCB010000169">
    <property type="protein sequence ID" value="NUU75353.1"/>
    <property type="molecule type" value="Genomic_DNA"/>
</dbReference>
<evidence type="ECO:0000256" key="1">
    <source>
        <dbReference type="ARBA" id="ARBA00004496"/>
    </source>
</evidence>
<dbReference type="Gene3D" id="1.10.443.10">
    <property type="entry name" value="Intergrase catalytic core"/>
    <property type="match status" value="1"/>
</dbReference>
<keyword evidence="5" id="KW-0229">DNA integration</keyword>
<comment type="caution">
    <text evidence="12">The sequence shown here is derived from an EMBL/GenBank/DDBJ whole genome shotgun (WGS) entry which is preliminary data.</text>
</comment>
<evidence type="ECO:0000256" key="9">
    <source>
        <dbReference type="PROSITE-ProRule" id="PRU01248"/>
    </source>
</evidence>
<keyword evidence="13" id="KW-1185">Reference proteome</keyword>
<dbReference type="GO" id="GO:0015074">
    <property type="term" value="P:DNA integration"/>
    <property type="evidence" value="ECO:0007669"/>
    <property type="project" value="UniProtKB-KW"/>
</dbReference>
<dbReference type="InterPro" id="IPR013762">
    <property type="entry name" value="Integrase-like_cat_sf"/>
</dbReference>
<evidence type="ECO:0000256" key="7">
    <source>
        <dbReference type="ARBA" id="ARBA00023172"/>
    </source>
</evidence>
<dbReference type="RefSeq" id="WP_024634443.1">
    <property type="nucleotide sequence ID" value="NZ_JABMCB010000169.1"/>
</dbReference>
<comment type="subcellular location">
    <subcellularLocation>
        <location evidence="1">Cytoplasm</location>
    </subcellularLocation>
</comment>
<dbReference type="PANTHER" id="PTHR30349:SF77">
    <property type="entry name" value="TYROSINE RECOMBINASE XERC"/>
    <property type="match status" value="1"/>
</dbReference>
<organism evidence="12 13">
    <name type="scientific">Paenibacillus xylanilyticus</name>
    <dbReference type="NCBI Taxonomy" id="248903"/>
    <lineage>
        <taxon>Bacteria</taxon>
        <taxon>Bacillati</taxon>
        <taxon>Bacillota</taxon>
        <taxon>Bacilli</taxon>
        <taxon>Bacillales</taxon>
        <taxon>Paenibacillaceae</taxon>
        <taxon>Paenibacillus</taxon>
    </lineage>
</organism>
<dbReference type="GO" id="GO:0007059">
    <property type="term" value="P:chromosome segregation"/>
    <property type="evidence" value="ECO:0007669"/>
    <property type="project" value="UniProtKB-KW"/>
</dbReference>
<keyword evidence="2" id="KW-0963">Cytoplasm</keyword>
<dbReference type="PANTHER" id="PTHR30349">
    <property type="entry name" value="PHAGE INTEGRASE-RELATED"/>
    <property type="match status" value="1"/>
</dbReference>
<evidence type="ECO:0000256" key="3">
    <source>
        <dbReference type="ARBA" id="ARBA00022618"/>
    </source>
</evidence>
<dbReference type="GO" id="GO:0006310">
    <property type="term" value="P:DNA recombination"/>
    <property type="evidence" value="ECO:0007669"/>
    <property type="project" value="UniProtKB-KW"/>
</dbReference>
<dbReference type="PROSITE" id="PS51900">
    <property type="entry name" value="CB"/>
    <property type="match status" value="1"/>
</dbReference>
<protein>
    <submittedName>
        <fullName evidence="12">Tyrosine recombinase XerS</fullName>
    </submittedName>
</protein>
<sequence>MEKQTKIKYLERIEEKLDDLPWYVTEYIDSRKRKLSPTTMLNYCHDYIIFFDWLISEGLVKCSRKEVELSTLESLTIRDGENFLFFLENQLGNSKSTVNRKLAALKSLFNYLQNKAETSELAPYIKRNLMAKLELNPVLSTAQSSAQKISGKILKHEEFNLFRQFIANDYGELIKGNKRLYNYFLFNRERDTAIASLILGSGLRLSEVVGANIEDVDLTENLLRVVRKGGKEQYVYFSDLALYDIKEYIKIRDQKYKPSSKEIALFIAAPVGRKGGTRRLTQRAIEKLVQKYANLYGKPSLNVHALRHSFATRYHKANNDVPKLKDQLGHSSVQTTMIYTHLSDDDLKKAVNKMDLNFFMQ</sequence>
<dbReference type="InterPro" id="IPR004107">
    <property type="entry name" value="Integrase_SAM-like_N"/>
</dbReference>
<evidence type="ECO:0000256" key="5">
    <source>
        <dbReference type="ARBA" id="ARBA00022908"/>
    </source>
</evidence>
<evidence type="ECO:0000256" key="2">
    <source>
        <dbReference type="ARBA" id="ARBA00022490"/>
    </source>
</evidence>
<keyword evidence="6 9" id="KW-0238">DNA-binding</keyword>
<feature type="domain" description="Core-binding (CB)" evidence="11">
    <location>
        <begin position="4"/>
        <end position="113"/>
    </location>
</feature>
<dbReference type="PROSITE" id="PS51898">
    <property type="entry name" value="TYR_RECOMBINASE"/>
    <property type="match status" value="1"/>
</dbReference>
<dbReference type="GO" id="GO:0003677">
    <property type="term" value="F:DNA binding"/>
    <property type="evidence" value="ECO:0007669"/>
    <property type="project" value="UniProtKB-UniRule"/>
</dbReference>
<dbReference type="SUPFAM" id="SSF56349">
    <property type="entry name" value="DNA breaking-rejoining enzymes"/>
    <property type="match status" value="1"/>
</dbReference>
<dbReference type="Pfam" id="PF00589">
    <property type="entry name" value="Phage_integrase"/>
    <property type="match status" value="1"/>
</dbReference>
<evidence type="ECO:0000259" key="10">
    <source>
        <dbReference type="PROSITE" id="PS51898"/>
    </source>
</evidence>
<dbReference type="Pfam" id="PF02899">
    <property type="entry name" value="Phage_int_SAM_1"/>
    <property type="match status" value="1"/>
</dbReference>
<dbReference type="GO" id="GO:0051301">
    <property type="term" value="P:cell division"/>
    <property type="evidence" value="ECO:0007669"/>
    <property type="project" value="UniProtKB-KW"/>
</dbReference>
<feature type="domain" description="Tyr recombinase" evidence="10">
    <location>
        <begin position="161"/>
        <end position="352"/>
    </location>
</feature>
<dbReference type="InterPro" id="IPR010998">
    <property type="entry name" value="Integrase_recombinase_N"/>
</dbReference>
<dbReference type="InterPro" id="IPR044068">
    <property type="entry name" value="CB"/>
</dbReference>
<dbReference type="Proteomes" id="UP000526125">
    <property type="component" value="Unassembled WGS sequence"/>
</dbReference>
<evidence type="ECO:0000313" key="12">
    <source>
        <dbReference type="EMBL" id="NUU75353.1"/>
    </source>
</evidence>
<keyword evidence="4" id="KW-0159">Chromosome partition</keyword>
<dbReference type="InterPro" id="IPR050090">
    <property type="entry name" value="Tyrosine_recombinase_XerCD"/>
</dbReference>
<evidence type="ECO:0000256" key="6">
    <source>
        <dbReference type="ARBA" id="ARBA00023125"/>
    </source>
</evidence>
<keyword evidence="8" id="KW-0131">Cell cycle</keyword>
<reference evidence="12 13" key="1">
    <citation type="submission" date="2020-05" db="EMBL/GenBank/DDBJ databases">
        <title>Genome Sequencing of Type Strains.</title>
        <authorList>
            <person name="Lemaire J.F."/>
            <person name="Inderbitzin P."/>
            <person name="Gregorio O.A."/>
            <person name="Collins S.B."/>
            <person name="Wespe N."/>
            <person name="Knight-Connoni V."/>
        </authorList>
    </citation>
    <scope>NUCLEOTIDE SEQUENCE [LARGE SCALE GENOMIC DNA]</scope>
    <source>
        <strain evidence="12 13">LMG 21957</strain>
    </source>
</reference>
<dbReference type="InterPro" id="IPR011010">
    <property type="entry name" value="DNA_brk_join_enz"/>
</dbReference>